<dbReference type="CDD" id="cd14498">
    <property type="entry name" value="DSP"/>
    <property type="match status" value="1"/>
</dbReference>
<dbReference type="InterPro" id="IPR000340">
    <property type="entry name" value="Dual-sp_phosphatase_cat-dom"/>
</dbReference>
<dbReference type="OMA" id="YLMETHT"/>
<proteinExistence type="predicted"/>
<dbReference type="EMBL" id="KB445555">
    <property type="protein sequence ID" value="EMC96502.1"/>
    <property type="molecule type" value="Genomic_DNA"/>
</dbReference>
<dbReference type="Gene3D" id="3.90.190.10">
    <property type="entry name" value="Protein tyrosine phosphatase superfamily"/>
    <property type="match status" value="1"/>
</dbReference>
<dbReference type="SUPFAM" id="SSF52799">
    <property type="entry name" value="(Phosphotyrosine protein) phosphatases II"/>
    <property type="match status" value="1"/>
</dbReference>
<dbReference type="GO" id="GO:0062026">
    <property type="term" value="P:negative regulation of SCF-dependent proteasomal ubiquitin-dependent catabolic process"/>
    <property type="evidence" value="ECO:0007669"/>
    <property type="project" value="TreeGrafter"/>
</dbReference>
<dbReference type="PANTHER" id="PTHR46588:SF1">
    <property type="entry name" value="SERINE_THREONINE_TYROSINE-INTERACTING PROTEIN"/>
    <property type="match status" value="1"/>
</dbReference>
<dbReference type="InterPro" id="IPR000387">
    <property type="entry name" value="Tyr_Pase_dom"/>
</dbReference>
<organism evidence="2 3">
    <name type="scientific">Baudoinia panamericana (strain UAMH 10762)</name>
    <name type="common">Angels' share fungus</name>
    <name type="synonym">Baudoinia compniacensis (strain UAMH 10762)</name>
    <dbReference type="NCBI Taxonomy" id="717646"/>
    <lineage>
        <taxon>Eukaryota</taxon>
        <taxon>Fungi</taxon>
        <taxon>Dikarya</taxon>
        <taxon>Ascomycota</taxon>
        <taxon>Pezizomycotina</taxon>
        <taxon>Dothideomycetes</taxon>
        <taxon>Dothideomycetidae</taxon>
        <taxon>Mycosphaerellales</taxon>
        <taxon>Teratosphaeriaceae</taxon>
        <taxon>Baudoinia</taxon>
    </lineage>
</organism>
<dbReference type="STRING" id="717646.M2LQ37"/>
<sequence length="180" mass="20050">LEWTYERRREAQMILPYLYLGPMTAAKDEAFLRGDKGHAGAPGGITMVLGVRQKHSFESKLMTGALRKAQEAGIECHTVDLASNQDLIHNFPQTTALILDHMTRTPHATGGLGKVLVVCESGNERSAGVVAAYLMETHTDVDYIKAMQLVQAQRFCANFDDAMKRLLQGYWDILRATREV</sequence>
<dbReference type="Pfam" id="PF00782">
    <property type="entry name" value="DSPc"/>
    <property type="match status" value="1"/>
</dbReference>
<dbReference type="InterPro" id="IPR029021">
    <property type="entry name" value="Prot-tyrosine_phosphatase-like"/>
</dbReference>
<gene>
    <name evidence="2" type="ORF">BAUCODRAFT_44632</name>
</gene>
<dbReference type="GO" id="GO:0070372">
    <property type="term" value="P:regulation of ERK1 and ERK2 cascade"/>
    <property type="evidence" value="ECO:0007669"/>
    <property type="project" value="TreeGrafter"/>
</dbReference>
<dbReference type="KEGG" id="bcom:BAUCODRAFT_44632"/>
<reference evidence="2 3" key="1">
    <citation type="journal article" date="2012" name="PLoS Pathog.">
        <title>Diverse lifestyles and strategies of plant pathogenesis encoded in the genomes of eighteen Dothideomycetes fungi.</title>
        <authorList>
            <person name="Ohm R.A."/>
            <person name="Feau N."/>
            <person name="Henrissat B."/>
            <person name="Schoch C.L."/>
            <person name="Horwitz B.A."/>
            <person name="Barry K.W."/>
            <person name="Condon B.J."/>
            <person name="Copeland A.C."/>
            <person name="Dhillon B."/>
            <person name="Glaser F."/>
            <person name="Hesse C.N."/>
            <person name="Kosti I."/>
            <person name="LaButti K."/>
            <person name="Lindquist E.A."/>
            <person name="Lucas S."/>
            <person name="Salamov A.A."/>
            <person name="Bradshaw R.E."/>
            <person name="Ciuffetti L."/>
            <person name="Hamelin R.C."/>
            <person name="Kema G.H.J."/>
            <person name="Lawrence C."/>
            <person name="Scott J.A."/>
            <person name="Spatafora J.W."/>
            <person name="Turgeon B.G."/>
            <person name="de Wit P.J.G.M."/>
            <person name="Zhong S."/>
            <person name="Goodwin S.B."/>
            <person name="Grigoriev I.V."/>
        </authorList>
    </citation>
    <scope>NUCLEOTIDE SEQUENCE [LARGE SCALE GENOMIC DNA]</scope>
    <source>
        <strain evidence="2 3">UAMH 10762</strain>
    </source>
</reference>
<dbReference type="Proteomes" id="UP000011761">
    <property type="component" value="Unassembled WGS sequence"/>
</dbReference>
<dbReference type="AlphaFoldDB" id="M2LQ37"/>
<dbReference type="OrthoDB" id="10252009at2759"/>
<dbReference type="GO" id="GO:0005654">
    <property type="term" value="C:nucleoplasm"/>
    <property type="evidence" value="ECO:0007669"/>
    <property type="project" value="TreeGrafter"/>
</dbReference>
<dbReference type="GO" id="GO:1990444">
    <property type="term" value="F:F-box domain binding"/>
    <property type="evidence" value="ECO:0007669"/>
    <property type="project" value="TreeGrafter"/>
</dbReference>
<dbReference type="GeneID" id="19114413"/>
<dbReference type="GO" id="GO:0005737">
    <property type="term" value="C:cytoplasm"/>
    <property type="evidence" value="ECO:0007669"/>
    <property type="project" value="TreeGrafter"/>
</dbReference>
<feature type="domain" description="Tyrosine specific protein phosphatases" evidence="1">
    <location>
        <begin position="89"/>
        <end position="154"/>
    </location>
</feature>
<accession>M2LQ37</accession>
<dbReference type="InterPro" id="IPR052449">
    <property type="entry name" value="STYX-Interacting_Phosphatase"/>
</dbReference>
<feature type="non-terminal residue" evidence="2">
    <location>
        <position position="180"/>
    </location>
</feature>
<protein>
    <recommendedName>
        <fullName evidence="1">Tyrosine specific protein phosphatases domain-containing protein</fullName>
    </recommendedName>
</protein>
<evidence type="ECO:0000313" key="3">
    <source>
        <dbReference type="Proteomes" id="UP000011761"/>
    </source>
</evidence>
<evidence type="ECO:0000313" key="2">
    <source>
        <dbReference type="EMBL" id="EMC96502.1"/>
    </source>
</evidence>
<dbReference type="eggNOG" id="KOG1716">
    <property type="taxonomic scope" value="Eukaryota"/>
</dbReference>
<feature type="non-terminal residue" evidence="2">
    <location>
        <position position="1"/>
    </location>
</feature>
<dbReference type="HOGENOM" id="CLU_027074_7_2_1"/>
<dbReference type="PANTHER" id="PTHR46588">
    <property type="entry name" value="SERINE/THREONINE/TYROSINE-INTERACTING PROTEIN"/>
    <property type="match status" value="1"/>
</dbReference>
<dbReference type="RefSeq" id="XP_007676205.1">
    <property type="nucleotide sequence ID" value="XM_007678015.1"/>
</dbReference>
<name>M2LQ37_BAUPA</name>
<dbReference type="PROSITE" id="PS50056">
    <property type="entry name" value="TYR_PHOSPHATASE_2"/>
    <property type="match status" value="1"/>
</dbReference>
<keyword evidence="3" id="KW-1185">Reference proteome</keyword>
<evidence type="ECO:0000259" key="1">
    <source>
        <dbReference type="PROSITE" id="PS50056"/>
    </source>
</evidence>